<gene>
    <name evidence="1" type="ORF">J2Z83_001993</name>
</gene>
<evidence type="ECO:0000313" key="2">
    <source>
        <dbReference type="Proteomes" id="UP001519345"/>
    </source>
</evidence>
<dbReference type="RefSeq" id="WP_209463049.1">
    <property type="nucleotide sequence ID" value="NZ_CP110224.1"/>
</dbReference>
<reference evidence="1 2" key="1">
    <citation type="submission" date="2021-03" db="EMBL/GenBank/DDBJ databases">
        <title>Genomic Encyclopedia of Type Strains, Phase IV (KMG-IV): sequencing the most valuable type-strain genomes for metagenomic binning, comparative biology and taxonomic classification.</title>
        <authorList>
            <person name="Goeker M."/>
        </authorList>
    </citation>
    <scope>NUCLEOTIDE SEQUENCE [LARGE SCALE GENOMIC DNA]</scope>
    <source>
        <strain evidence="1 2">DSM 25609</strain>
    </source>
</reference>
<keyword evidence="2" id="KW-1185">Reference proteome</keyword>
<dbReference type="EMBL" id="JAGGKX010000008">
    <property type="protein sequence ID" value="MBP1969885.1"/>
    <property type="molecule type" value="Genomic_DNA"/>
</dbReference>
<name>A0ABS4IG34_9BACI</name>
<accession>A0ABS4IG34</accession>
<comment type="caution">
    <text evidence="1">The sequence shown here is derived from an EMBL/GenBank/DDBJ whole genome shotgun (WGS) entry which is preliminary data.</text>
</comment>
<dbReference type="Proteomes" id="UP001519345">
    <property type="component" value="Unassembled WGS sequence"/>
</dbReference>
<sequence length="116" mass="13174">MTYGDTWAITSARLCVTPVGSTVSVDLTTSTNISNSGGVTSEPDFEILWEMHLQRNINGSWGTFANRSGYVSQNSPSNRYFSGIAQRNKDLRVVVYFYWGTYENYKGNMLSSLWWY</sequence>
<organism evidence="1 2">
    <name type="scientific">Virgibacillus natechei</name>
    <dbReference type="NCBI Taxonomy" id="1216297"/>
    <lineage>
        <taxon>Bacteria</taxon>
        <taxon>Bacillati</taxon>
        <taxon>Bacillota</taxon>
        <taxon>Bacilli</taxon>
        <taxon>Bacillales</taxon>
        <taxon>Bacillaceae</taxon>
        <taxon>Virgibacillus</taxon>
    </lineage>
</organism>
<protein>
    <submittedName>
        <fullName evidence="1">Uncharacterized protein</fullName>
    </submittedName>
</protein>
<evidence type="ECO:0000313" key="1">
    <source>
        <dbReference type="EMBL" id="MBP1969885.1"/>
    </source>
</evidence>
<proteinExistence type="predicted"/>